<sequence>MMILAQKIADPHYRQLIEQYAAQFSPAERDLLAEIVQRFEFDAIQTQALVQAVLQQSRFDPNANHLADDEEEGVGICPHCLNPPVPPLRDYAMWREQNLS</sequence>
<protein>
    <submittedName>
        <fullName evidence="1">Uncharacterized protein</fullName>
    </submittedName>
</protein>
<name>A0A286EG36_9NEIS</name>
<accession>A0A286EG36</accession>
<dbReference type="Proteomes" id="UP000219669">
    <property type="component" value="Unassembled WGS sequence"/>
</dbReference>
<organism evidence="1 2">
    <name type="scientific">Alysiella filiformis DSM 16848</name>
    <dbReference type="NCBI Taxonomy" id="1120981"/>
    <lineage>
        <taxon>Bacteria</taxon>
        <taxon>Pseudomonadati</taxon>
        <taxon>Pseudomonadota</taxon>
        <taxon>Betaproteobacteria</taxon>
        <taxon>Neisseriales</taxon>
        <taxon>Neisseriaceae</taxon>
        <taxon>Alysiella</taxon>
    </lineage>
</organism>
<dbReference type="EMBL" id="OCNF01000018">
    <property type="protein sequence ID" value="SOD69774.1"/>
    <property type="molecule type" value="Genomic_DNA"/>
</dbReference>
<evidence type="ECO:0000313" key="2">
    <source>
        <dbReference type="Proteomes" id="UP000219669"/>
    </source>
</evidence>
<dbReference type="AlphaFoldDB" id="A0A286EG36"/>
<proteinExistence type="predicted"/>
<gene>
    <name evidence="1" type="ORF">SAMN02746062_01831</name>
</gene>
<keyword evidence="2" id="KW-1185">Reference proteome</keyword>
<reference evidence="1 2" key="1">
    <citation type="submission" date="2017-09" db="EMBL/GenBank/DDBJ databases">
        <authorList>
            <person name="Ehlers B."/>
            <person name="Leendertz F.H."/>
        </authorList>
    </citation>
    <scope>NUCLEOTIDE SEQUENCE [LARGE SCALE GENOMIC DNA]</scope>
    <source>
        <strain evidence="1 2">DSM 16848</strain>
    </source>
</reference>
<evidence type="ECO:0000313" key="1">
    <source>
        <dbReference type="EMBL" id="SOD69774.1"/>
    </source>
</evidence>